<keyword evidence="1" id="KW-0812">Transmembrane</keyword>
<feature type="transmembrane region" description="Helical" evidence="1">
    <location>
        <begin position="12"/>
        <end position="31"/>
    </location>
</feature>
<dbReference type="Proteomes" id="UP000196331">
    <property type="component" value="Unassembled WGS sequence"/>
</dbReference>
<dbReference type="OrthoDB" id="6174279at2"/>
<dbReference type="RefSeq" id="WP_087105550.1">
    <property type="nucleotide sequence ID" value="NZ_FUKM01000003.1"/>
</dbReference>
<evidence type="ECO:0000313" key="2">
    <source>
        <dbReference type="EMBL" id="MBE0402300.1"/>
    </source>
</evidence>
<dbReference type="Proteomes" id="UP000754821">
    <property type="component" value="Unassembled WGS sequence"/>
</dbReference>
<feature type="transmembrane region" description="Helical" evidence="1">
    <location>
        <begin position="43"/>
        <end position="61"/>
    </location>
</feature>
<sequence length="67" mass="7800">MMPSNSRYRERLLGLVTLALMLFCPPLLLVIDRLPSVSMGWLPLYLFCSWAFIIGLTAWLMEPTKRR</sequence>
<reference evidence="3 4" key="1">
    <citation type="submission" date="2017-02" db="EMBL/GenBank/DDBJ databases">
        <authorList>
            <person name="Dridi B."/>
        </authorList>
    </citation>
    <scope>NUCLEOTIDE SEQUENCE [LARGE SCALE GENOMIC DNA]</scope>
    <source>
        <strain evidence="3 4">JB380</strain>
    </source>
</reference>
<reference evidence="2 5" key="2">
    <citation type="submission" date="2020-07" db="EMBL/GenBank/DDBJ databases">
        <title>Halophilic bacteria isolated from french cheeses.</title>
        <authorList>
            <person name="Kothe C.I."/>
            <person name="Farah-Kraiem B."/>
            <person name="Renault P."/>
            <person name="Dridi B."/>
        </authorList>
    </citation>
    <scope>NUCLEOTIDE SEQUENCE [LARGE SCALE GENOMIC DNA]</scope>
    <source>
        <strain evidence="2 5">FME16</strain>
    </source>
</reference>
<proteinExistence type="predicted"/>
<keyword evidence="1" id="KW-1133">Transmembrane helix</keyword>
<evidence type="ECO:0000313" key="3">
    <source>
        <dbReference type="EMBL" id="SJN09429.1"/>
    </source>
</evidence>
<evidence type="ECO:0000313" key="4">
    <source>
        <dbReference type="Proteomes" id="UP000196331"/>
    </source>
</evidence>
<protein>
    <submittedName>
        <fullName evidence="3">Uncharacterized protein</fullName>
    </submittedName>
</protein>
<accession>A0A1R4HPF7</accession>
<evidence type="ECO:0000256" key="1">
    <source>
        <dbReference type="SAM" id="Phobius"/>
    </source>
</evidence>
<dbReference type="EMBL" id="FUKM01000003">
    <property type="protein sequence ID" value="SJN09429.1"/>
    <property type="molecule type" value="Genomic_DNA"/>
</dbReference>
<keyword evidence="5" id="KW-1185">Reference proteome</keyword>
<keyword evidence="1" id="KW-0472">Membrane</keyword>
<dbReference type="AlphaFoldDB" id="A0A1R4HPF7"/>
<name>A0A1R4HPF7_9GAMM</name>
<dbReference type="EMBL" id="RRZC01000001">
    <property type="protein sequence ID" value="MBE0402300.1"/>
    <property type="molecule type" value="Genomic_DNA"/>
</dbReference>
<evidence type="ECO:0000313" key="5">
    <source>
        <dbReference type="Proteomes" id="UP000754821"/>
    </source>
</evidence>
<gene>
    <name evidence="3" type="ORF">CZ787_01485</name>
    <name evidence="2" type="ORF">EI163_01800</name>
</gene>
<organism evidence="3 4">
    <name type="scientific">Halomonas citrativorans</name>
    <dbReference type="NCBI Taxonomy" id="2742612"/>
    <lineage>
        <taxon>Bacteria</taxon>
        <taxon>Pseudomonadati</taxon>
        <taxon>Pseudomonadota</taxon>
        <taxon>Gammaproteobacteria</taxon>
        <taxon>Oceanospirillales</taxon>
        <taxon>Halomonadaceae</taxon>
        <taxon>Halomonas</taxon>
    </lineage>
</organism>
<comment type="caution">
    <text evidence="3">The sequence shown here is derived from an EMBL/GenBank/DDBJ whole genome shotgun (WGS) entry which is preliminary data.</text>
</comment>